<feature type="region of interest" description="Disordered" evidence="1">
    <location>
        <begin position="86"/>
        <end position="168"/>
    </location>
</feature>
<feature type="region of interest" description="Disordered" evidence="1">
    <location>
        <begin position="374"/>
        <end position="406"/>
    </location>
</feature>
<proteinExistence type="predicted"/>
<keyword evidence="2" id="KW-0732">Signal</keyword>
<evidence type="ECO:0000256" key="2">
    <source>
        <dbReference type="SAM" id="SignalP"/>
    </source>
</evidence>
<feature type="region of interest" description="Disordered" evidence="1">
    <location>
        <begin position="609"/>
        <end position="670"/>
    </location>
</feature>
<feature type="region of interest" description="Disordered" evidence="1">
    <location>
        <begin position="757"/>
        <end position="791"/>
    </location>
</feature>
<dbReference type="AlphaFoldDB" id="A0AAV2HTS3"/>
<protein>
    <submittedName>
        <fullName evidence="3">Uncharacterized protein</fullName>
    </submittedName>
</protein>
<feature type="region of interest" description="Disordered" evidence="1">
    <location>
        <begin position="497"/>
        <end position="517"/>
    </location>
</feature>
<feature type="region of interest" description="Disordered" evidence="1">
    <location>
        <begin position="232"/>
        <end position="258"/>
    </location>
</feature>
<evidence type="ECO:0000256" key="1">
    <source>
        <dbReference type="SAM" id="MobiDB-lite"/>
    </source>
</evidence>
<reference evidence="3 4" key="1">
    <citation type="submission" date="2024-04" db="EMBL/GenBank/DDBJ databases">
        <authorList>
            <consortium name="Genoscope - CEA"/>
            <person name="William W."/>
        </authorList>
    </citation>
    <scope>NUCLEOTIDE SEQUENCE [LARGE SCALE GENOMIC DNA]</scope>
</reference>
<feature type="chain" id="PRO_5044021987" evidence="2">
    <location>
        <begin position="26"/>
        <end position="846"/>
    </location>
</feature>
<gene>
    <name evidence="3" type="ORF">GSLYS_00011428001</name>
</gene>
<feature type="compositionally biased region" description="Basic and acidic residues" evidence="1">
    <location>
        <begin position="148"/>
        <end position="157"/>
    </location>
</feature>
<dbReference type="Proteomes" id="UP001497497">
    <property type="component" value="Unassembled WGS sequence"/>
</dbReference>
<sequence>MTIPQEAQKIFQCLVVCTFLVELAAQSHAGASQTTCDELRNQMTRTFRQTYEKNVPANYLAELLPLWVESSLPRDCVKKGITLNHFNPSSTNDSGGPLGTLGPPGVIFTTSIKTKRKREADTNPDVHVGIERQKRSRSSSQNSEGIDDIPRDKRSTDNNDVDNEVGAKMSLSRQKRFYLNGFPPVTGGGLFDTLPADPTAPPREVTEGEIMMKNLLMFSRLQKARLASEYGGPGRTAGGLSADKPPIGGGMYGESYHGRRKRATASQKRVDAANLSRAKRFLFPFDPEGHAAGPDMFSLMAGTATDPNTGKRIEFGGDAMRNMMVNSYVSTLPFHAQPPPGKEPADFVQNMAPLWYFSRMQRLMSPVPSLHRYRENSIPRKPSYDQKRNGDGYYGDQLPGKKRRRRAAVPYEGEVITIGEIIIPIDLFKGREKALALMMKTSTKQPSYGKGFYGAASASPAKAPSKEVMSLFRQLLRQNQNLRNKLKLSPQGYVAPTSSWDLPPQSQPNNFGFQPSQWNTSPNSQVVYANETHSTKTGYIPPQPMTSSLYDPFYQQPLTPTPPTFYAKRPGTYAQIPPTETIIYAPITPRRPVDPFILIPATKDNIDPFQQSLDPFIPNPTTPPTTTTVTPLPPTAEPGRRKRSTDDANTSEDNTRPRFKRSEKHDGVSPHFSDPYFPGHLWNDLTRFYGSNRAPLISSAGKFSRNILSTSEISPDFPFRASHSGIFGIRPLHFSSENNFLLKPSHASPRGRVVNGDRLPWSSTAEHPAKKAATGSHSRIKRSPRENVDRYGGDPSYAAPLLQSASPLVVVPYSVLYHSHAAASMPRAYRTHRGGVLHGDRFPWSA</sequence>
<dbReference type="EMBL" id="CAXITT010000265">
    <property type="protein sequence ID" value="CAL1537515.1"/>
    <property type="molecule type" value="Genomic_DNA"/>
</dbReference>
<feature type="compositionally biased region" description="Polar residues" evidence="1">
    <location>
        <begin position="507"/>
        <end position="517"/>
    </location>
</feature>
<feature type="compositionally biased region" description="Basic and acidic residues" evidence="1">
    <location>
        <begin position="374"/>
        <end position="390"/>
    </location>
</feature>
<feature type="signal peptide" evidence="2">
    <location>
        <begin position="1"/>
        <end position="25"/>
    </location>
</feature>
<organism evidence="3 4">
    <name type="scientific">Lymnaea stagnalis</name>
    <name type="common">Great pond snail</name>
    <name type="synonym">Helix stagnalis</name>
    <dbReference type="NCBI Taxonomy" id="6523"/>
    <lineage>
        <taxon>Eukaryota</taxon>
        <taxon>Metazoa</taxon>
        <taxon>Spiralia</taxon>
        <taxon>Lophotrochozoa</taxon>
        <taxon>Mollusca</taxon>
        <taxon>Gastropoda</taxon>
        <taxon>Heterobranchia</taxon>
        <taxon>Euthyneura</taxon>
        <taxon>Panpulmonata</taxon>
        <taxon>Hygrophila</taxon>
        <taxon>Lymnaeoidea</taxon>
        <taxon>Lymnaeidae</taxon>
        <taxon>Lymnaea</taxon>
    </lineage>
</organism>
<comment type="caution">
    <text evidence="3">The sequence shown here is derived from an EMBL/GenBank/DDBJ whole genome shotgun (WGS) entry which is preliminary data.</text>
</comment>
<evidence type="ECO:0000313" key="4">
    <source>
        <dbReference type="Proteomes" id="UP001497497"/>
    </source>
</evidence>
<evidence type="ECO:0000313" key="3">
    <source>
        <dbReference type="EMBL" id="CAL1537515.1"/>
    </source>
</evidence>
<keyword evidence="4" id="KW-1185">Reference proteome</keyword>
<name>A0AAV2HTS3_LYMST</name>
<accession>A0AAV2HTS3</accession>